<dbReference type="EMBL" id="CACVBM020000298">
    <property type="protein sequence ID" value="CAA7017153.1"/>
    <property type="molecule type" value="Genomic_DNA"/>
</dbReference>
<dbReference type="AlphaFoldDB" id="A0A6D2HTA3"/>
<accession>A0A6D2HTA3</accession>
<proteinExistence type="predicted"/>
<sequence>MVFATESPVAWIHRPSIDASIDGVCHRIPGCIGFVRFGRPDGDGTSSFGLLQFCSFQSGFSSLDAMLMLD</sequence>
<keyword evidence="2" id="KW-1185">Reference proteome</keyword>
<evidence type="ECO:0000313" key="2">
    <source>
        <dbReference type="Proteomes" id="UP000467841"/>
    </source>
</evidence>
<protein>
    <submittedName>
        <fullName evidence="1">Uncharacterized protein</fullName>
    </submittedName>
</protein>
<comment type="caution">
    <text evidence="1">The sequence shown here is derived from an EMBL/GenBank/DDBJ whole genome shotgun (WGS) entry which is preliminary data.</text>
</comment>
<name>A0A6D2HTA3_9BRAS</name>
<evidence type="ECO:0000313" key="1">
    <source>
        <dbReference type="EMBL" id="CAA7017153.1"/>
    </source>
</evidence>
<organism evidence="1 2">
    <name type="scientific">Microthlaspi erraticum</name>
    <dbReference type="NCBI Taxonomy" id="1685480"/>
    <lineage>
        <taxon>Eukaryota</taxon>
        <taxon>Viridiplantae</taxon>
        <taxon>Streptophyta</taxon>
        <taxon>Embryophyta</taxon>
        <taxon>Tracheophyta</taxon>
        <taxon>Spermatophyta</taxon>
        <taxon>Magnoliopsida</taxon>
        <taxon>eudicotyledons</taxon>
        <taxon>Gunneridae</taxon>
        <taxon>Pentapetalae</taxon>
        <taxon>rosids</taxon>
        <taxon>malvids</taxon>
        <taxon>Brassicales</taxon>
        <taxon>Brassicaceae</taxon>
        <taxon>Coluteocarpeae</taxon>
        <taxon>Microthlaspi</taxon>
    </lineage>
</organism>
<dbReference type="Proteomes" id="UP000467841">
    <property type="component" value="Unassembled WGS sequence"/>
</dbReference>
<reference evidence="1" key="1">
    <citation type="submission" date="2020-01" db="EMBL/GenBank/DDBJ databases">
        <authorList>
            <person name="Mishra B."/>
        </authorList>
    </citation>
    <scope>NUCLEOTIDE SEQUENCE [LARGE SCALE GENOMIC DNA]</scope>
</reference>
<gene>
    <name evidence="1" type="ORF">MERR_LOCUS4388</name>
</gene>